<feature type="transmembrane region" description="Helical" evidence="1">
    <location>
        <begin position="12"/>
        <end position="30"/>
    </location>
</feature>
<protein>
    <submittedName>
        <fullName evidence="3">Tripartite tricarboxylate transporter TctB family protein</fullName>
    </submittedName>
</protein>
<keyword evidence="1" id="KW-0812">Transmembrane</keyword>
<proteinExistence type="predicted"/>
<feature type="domain" description="DUF1468" evidence="2">
    <location>
        <begin position="13"/>
        <end position="146"/>
    </location>
</feature>
<gene>
    <name evidence="3" type="ORF">CBW46_010290</name>
</gene>
<dbReference type="AlphaFoldDB" id="A0A2W1NBI1"/>
<evidence type="ECO:0000259" key="2">
    <source>
        <dbReference type="Pfam" id="PF07331"/>
    </source>
</evidence>
<organism evidence="3 4">
    <name type="scientific">Paenibacillus xerothermodurans</name>
    <dbReference type="NCBI Taxonomy" id="1977292"/>
    <lineage>
        <taxon>Bacteria</taxon>
        <taxon>Bacillati</taxon>
        <taxon>Bacillota</taxon>
        <taxon>Bacilli</taxon>
        <taxon>Bacillales</taxon>
        <taxon>Paenibacillaceae</taxon>
        <taxon>Paenibacillus</taxon>
    </lineage>
</organism>
<evidence type="ECO:0000313" key="3">
    <source>
        <dbReference type="EMBL" id="PZE21060.1"/>
    </source>
</evidence>
<keyword evidence="4" id="KW-1185">Reference proteome</keyword>
<name>A0A2W1NBI1_PAEXE</name>
<accession>A0A2W1NBI1</accession>
<keyword evidence="1" id="KW-1133">Transmembrane helix</keyword>
<evidence type="ECO:0000313" key="4">
    <source>
        <dbReference type="Proteomes" id="UP000214746"/>
    </source>
</evidence>
<dbReference type="Proteomes" id="UP000214746">
    <property type="component" value="Unassembled WGS sequence"/>
</dbReference>
<dbReference type="Pfam" id="PF07331">
    <property type="entry name" value="TctB"/>
    <property type="match status" value="1"/>
</dbReference>
<feature type="transmembrane region" description="Helical" evidence="1">
    <location>
        <begin position="81"/>
        <end position="113"/>
    </location>
</feature>
<dbReference type="InterPro" id="IPR009936">
    <property type="entry name" value="DUF1468"/>
</dbReference>
<evidence type="ECO:0000256" key="1">
    <source>
        <dbReference type="SAM" id="Phobius"/>
    </source>
</evidence>
<sequence length="152" mass="16559">MAWRGGAAEVGRIVPMVIALIGAYWAYQGWFKYGVWVNKGPGGGFLPFVAGVLTTVLCCVESAKSAKQSGEKAAKIQAKQWLPVAATIVMIAVFQVCGMIVTFGLFVIAWLLFFERYPIHRAAFIGVSATAVIYLVFRFFLQVPFPAGYLGI</sequence>
<keyword evidence="1" id="KW-0472">Membrane</keyword>
<dbReference type="EMBL" id="NHRJ02000004">
    <property type="protein sequence ID" value="PZE21060.1"/>
    <property type="molecule type" value="Genomic_DNA"/>
</dbReference>
<feature type="transmembrane region" description="Helical" evidence="1">
    <location>
        <begin position="119"/>
        <end position="141"/>
    </location>
</feature>
<dbReference type="OrthoDB" id="1684085at2"/>
<reference evidence="3" key="1">
    <citation type="submission" date="2018-06" db="EMBL/GenBank/DDBJ databases">
        <title>Paenibacillus xerothermodurans sp. nov. an extremely dry heat resistant spore forming bacterium isolated from the soil of Cape Canaveral, Florida.</title>
        <authorList>
            <person name="Seuylemezian A."/>
            <person name="Kaur N."/>
            <person name="Patil P."/>
            <person name="Patil P."/>
            <person name="Mayilraj S."/>
            <person name="Vaishampayan P."/>
        </authorList>
    </citation>
    <scope>NUCLEOTIDE SEQUENCE [LARGE SCALE GENOMIC DNA]</scope>
    <source>
        <strain evidence="3">ATCC 27380</strain>
    </source>
</reference>
<feature type="transmembrane region" description="Helical" evidence="1">
    <location>
        <begin position="42"/>
        <end position="60"/>
    </location>
</feature>
<comment type="caution">
    <text evidence="3">The sequence shown here is derived from an EMBL/GenBank/DDBJ whole genome shotgun (WGS) entry which is preliminary data.</text>
</comment>